<evidence type="ECO:0000256" key="7">
    <source>
        <dbReference type="SAM" id="MobiDB-lite"/>
    </source>
</evidence>
<dbReference type="SMART" id="SM00015">
    <property type="entry name" value="IQ"/>
    <property type="match status" value="2"/>
</dbReference>
<dbReference type="CDD" id="cd23767">
    <property type="entry name" value="IQCD"/>
    <property type="match status" value="1"/>
</dbReference>
<dbReference type="GO" id="GO:0005516">
    <property type="term" value="F:calmodulin binding"/>
    <property type="evidence" value="ECO:0007669"/>
    <property type="project" value="UniProtKB-KW"/>
</dbReference>
<keyword evidence="4" id="KW-0112">Calmodulin-binding</keyword>
<comment type="subcellular location">
    <subcellularLocation>
        <location evidence="1">Cytoplasm</location>
    </subcellularLocation>
</comment>
<evidence type="ECO:0000256" key="4">
    <source>
        <dbReference type="ARBA" id="ARBA00022860"/>
    </source>
</evidence>
<evidence type="ECO:0000256" key="5">
    <source>
        <dbReference type="ARBA" id="ARBA00024341"/>
    </source>
</evidence>
<dbReference type="Proteomes" id="UP000652761">
    <property type="component" value="Unassembled WGS sequence"/>
</dbReference>
<dbReference type="PANTHER" id="PTHR32295:SF95">
    <property type="entry name" value="PROTEIN IQ-DOMAIN 6"/>
    <property type="match status" value="1"/>
</dbReference>
<protein>
    <recommendedName>
        <fullName evidence="10">Protein IQ-DOMAIN 1</fullName>
    </recommendedName>
</protein>
<keyword evidence="3" id="KW-0677">Repeat</keyword>
<evidence type="ECO:0000256" key="6">
    <source>
        <dbReference type="ARBA" id="ARBA00024378"/>
    </source>
</evidence>
<comment type="subunit">
    <text evidence="6">Binds to multiple calmodulin (CaM) in the presence of Ca(2+) and CaM-like proteins.</text>
</comment>
<keyword evidence="2" id="KW-0963">Cytoplasm</keyword>
<organism evidence="8 9">
    <name type="scientific">Colocasia esculenta</name>
    <name type="common">Wild taro</name>
    <name type="synonym">Arum esculentum</name>
    <dbReference type="NCBI Taxonomy" id="4460"/>
    <lineage>
        <taxon>Eukaryota</taxon>
        <taxon>Viridiplantae</taxon>
        <taxon>Streptophyta</taxon>
        <taxon>Embryophyta</taxon>
        <taxon>Tracheophyta</taxon>
        <taxon>Spermatophyta</taxon>
        <taxon>Magnoliopsida</taxon>
        <taxon>Liliopsida</taxon>
        <taxon>Araceae</taxon>
        <taxon>Aroideae</taxon>
        <taxon>Colocasieae</taxon>
        <taxon>Colocasia</taxon>
    </lineage>
</organism>
<dbReference type="PANTHER" id="PTHR32295">
    <property type="entry name" value="IQ-DOMAIN 5-RELATED"/>
    <property type="match status" value="1"/>
</dbReference>
<evidence type="ECO:0000256" key="3">
    <source>
        <dbReference type="ARBA" id="ARBA00022737"/>
    </source>
</evidence>
<feature type="compositionally biased region" description="Basic and acidic residues" evidence="7">
    <location>
        <begin position="280"/>
        <end position="289"/>
    </location>
</feature>
<keyword evidence="9" id="KW-1185">Reference proteome</keyword>
<dbReference type="InterPro" id="IPR000048">
    <property type="entry name" value="IQ_motif_EF-hand-BS"/>
</dbReference>
<gene>
    <name evidence="8" type="ORF">Taro_019052</name>
</gene>
<evidence type="ECO:0000256" key="2">
    <source>
        <dbReference type="ARBA" id="ARBA00022490"/>
    </source>
</evidence>
<name>A0A843UY25_COLES</name>
<dbReference type="EMBL" id="NMUH01000907">
    <property type="protein sequence ID" value="MQL86520.1"/>
    <property type="molecule type" value="Genomic_DNA"/>
</dbReference>
<dbReference type="PROSITE" id="PS50096">
    <property type="entry name" value="IQ"/>
    <property type="match status" value="3"/>
</dbReference>
<reference evidence="8" key="1">
    <citation type="submission" date="2017-07" db="EMBL/GenBank/DDBJ databases">
        <title>Taro Niue Genome Assembly and Annotation.</title>
        <authorList>
            <person name="Atibalentja N."/>
            <person name="Keating K."/>
            <person name="Fields C.J."/>
        </authorList>
    </citation>
    <scope>NUCLEOTIDE SEQUENCE</scope>
    <source>
        <strain evidence="8">Niue_2</strain>
        <tissue evidence="8">Leaf</tissue>
    </source>
</reference>
<dbReference type="OrthoDB" id="671489at2759"/>
<evidence type="ECO:0000313" key="9">
    <source>
        <dbReference type="Proteomes" id="UP000652761"/>
    </source>
</evidence>
<feature type="region of interest" description="Disordered" evidence="7">
    <location>
        <begin position="269"/>
        <end position="368"/>
    </location>
</feature>
<comment type="caution">
    <text evidence="8">The sequence shown here is derived from an EMBL/GenBank/DDBJ whole genome shotgun (WGS) entry which is preliminary data.</text>
</comment>
<feature type="region of interest" description="Disordered" evidence="7">
    <location>
        <begin position="434"/>
        <end position="453"/>
    </location>
</feature>
<dbReference type="AlphaFoldDB" id="A0A843UY25"/>
<evidence type="ECO:0000256" key="1">
    <source>
        <dbReference type="ARBA" id="ARBA00004496"/>
    </source>
</evidence>
<comment type="similarity">
    <text evidence="5">Belongs to the IQD family.</text>
</comment>
<feature type="compositionally biased region" description="Low complexity" evidence="7">
    <location>
        <begin position="355"/>
        <end position="368"/>
    </location>
</feature>
<dbReference type="GO" id="GO:0005737">
    <property type="term" value="C:cytoplasm"/>
    <property type="evidence" value="ECO:0007669"/>
    <property type="project" value="UniProtKB-SubCell"/>
</dbReference>
<sequence>MGGSGKWIRALVGLKKSEKDDQEKIGNGNVGGTGRVRKWKKLWRSSSGEHGFGWKGFKGSHKSASETSDTSSVADAFTTAVATVVRAPPRDFMMVRQEWAAIRIQTAFRGFLARRALRALKGVVRLQAIVRGRQVRKQAAITLRCMQALVRVQARVRAHRVRMSTEGQAVQKLLEMHRNKVDLLKEAEDGWCDSQGTLEEIRAKLQMRQEGAIKRERAFAYSQQQQWRSSSNPSVVSLKNQQVDKTSWRWSWLERWMAAKPWESRLMEQQVRSDASEPQFSRKCEEPHAARTKPSKRCGDEHGERSRPLEQGFVSIKRNNVTTRISARPPSAVTSARCGVRSTSSPSSDCRYDESSASSSSLCASTPISGTTHIASASEMTEESNNSRPNYMSLTESIRAKQKGNSFHRSNLIKQSSGDFQSCRKMTSTNMESRSCASSDFKAPSKLSHQVTRQDKNLLRDLEKENNAYYGAERPASVF</sequence>
<evidence type="ECO:0008006" key="10">
    <source>
        <dbReference type="Google" id="ProtNLM"/>
    </source>
</evidence>
<dbReference type="Pfam" id="PF00612">
    <property type="entry name" value="IQ"/>
    <property type="match status" value="1"/>
</dbReference>
<proteinExistence type="inferred from homology"/>
<evidence type="ECO:0000313" key="8">
    <source>
        <dbReference type="EMBL" id="MQL86520.1"/>
    </source>
</evidence>
<accession>A0A843UY25</accession>
<dbReference type="FunFam" id="1.20.5.190:FF:000062">
    <property type="entry name" value="IQ-domain 11"/>
    <property type="match status" value="1"/>
</dbReference>
<feature type="compositionally biased region" description="Polar residues" evidence="7">
    <location>
        <begin position="270"/>
        <end position="279"/>
    </location>
</feature>
<feature type="compositionally biased region" description="Basic and acidic residues" evidence="7">
    <location>
        <begin position="297"/>
        <end position="308"/>
    </location>
</feature>
<dbReference type="Gene3D" id="1.20.5.190">
    <property type="match status" value="1"/>
</dbReference>